<feature type="transmembrane region" description="Helical" evidence="12">
    <location>
        <begin position="537"/>
        <end position="562"/>
    </location>
</feature>
<protein>
    <recommendedName>
        <fullName evidence="4">Glucans biosynthesis glucosyltransferase H</fullName>
    </recommendedName>
</protein>
<dbReference type="Gene3D" id="3.90.550.10">
    <property type="entry name" value="Spore Coat Polysaccharide Biosynthesis Protein SpsA, Chain A"/>
    <property type="match status" value="1"/>
</dbReference>
<evidence type="ECO:0000256" key="12">
    <source>
        <dbReference type="SAM" id="Phobius"/>
    </source>
</evidence>
<feature type="domain" description="Glycosyltransferase 2-like" evidence="13">
    <location>
        <begin position="218"/>
        <end position="410"/>
    </location>
</feature>
<evidence type="ECO:0000256" key="5">
    <source>
        <dbReference type="ARBA" id="ARBA00022475"/>
    </source>
</evidence>
<evidence type="ECO:0000256" key="4">
    <source>
        <dbReference type="ARBA" id="ARBA00020585"/>
    </source>
</evidence>
<sequence>MQELDRHSLAGSRPIARTDAPTVFDETRRLRGRRALILALNLVTVAVLFAAMAALLSAGGLLGLEIAMLGAYAVTLPWLSIGLWNSVIGLWLDRRHGAGAAEAVTPALGRVRGDEAVTTRTAIVMPLRNEDPDASIARLERLEAELAGTSWADRFAFHVLSDTDREDVARREEALIARWQAARPGEEIAYHRRTDNTGYKAGNIAEFLHRERGFDFFLPLDADSEMGAATVLRMVRVMQAAPEIGVLQSLVTGLPSKTFFTRAFQFGMRHGMRSYTLGSAWWQGDCGPNWGHNVLIRAEPFRRHCMLPVLPGKGPLSGHILSHDQVEAVLMRRAGYEVRVMAEESDSREENPPSLPDFIRRELRWANGNMQYLRLLGMRGLKPVSRLQLLLAIQMYAAAPAWMAFVIAGAALAAVPGQVSAVSIWWGVGFFAFIMALNLFPKVMGVAQVLADHARSAAYGGRARVVSGAFVEVAFSMLIAPIVAVSITRFLIGLLFGRRVGWDAQQRTRARLEWHEAARVLWPQTLLGAALVAWLGWFAPGLVVFAAPILIAFLGAIPIAVWSTRPALSDWSLRTGLFDIPEDRAAALP</sequence>
<dbReference type="Proteomes" id="UP000325289">
    <property type="component" value="Unassembled WGS sequence"/>
</dbReference>
<evidence type="ECO:0000256" key="9">
    <source>
        <dbReference type="ARBA" id="ARBA00022692"/>
    </source>
</evidence>
<dbReference type="InterPro" id="IPR050321">
    <property type="entry name" value="Glycosyltr_2/OpgH_subfam"/>
</dbReference>
<evidence type="ECO:0000313" key="15">
    <source>
        <dbReference type="Proteomes" id="UP000325289"/>
    </source>
</evidence>
<dbReference type="PANTHER" id="PTHR43867:SF5">
    <property type="entry name" value="GLUCANS BIOSYNTHESIS GLUCOSYLTRANSFERASE H"/>
    <property type="match status" value="1"/>
</dbReference>
<dbReference type="NCBIfam" id="NF003962">
    <property type="entry name" value="PRK05454.2-5"/>
    <property type="match status" value="1"/>
</dbReference>
<evidence type="ECO:0000256" key="11">
    <source>
        <dbReference type="ARBA" id="ARBA00023136"/>
    </source>
</evidence>
<keyword evidence="11 12" id="KW-0472">Membrane</keyword>
<name>A0A1I1UNM0_9RHOB</name>
<proteinExistence type="inferred from homology"/>
<evidence type="ECO:0000256" key="8">
    <source>
        <dbReference type="ARBA" id="ARBA00022679"/>
    </source>
</evidence>
<dbReference type="InterPro" id="IPR029044">
    <property type="entry name" value="Nucleotide-diphossugar_trans"/>
</dbReference>
<gene>
    <name evidence="14" type="ORF">SAMN04515678_102429</name>
</gene>
<feature type="transmembrane region" description="Helical" evidence="12">
    <location>
        <begin position="424"/>
        <end position="444"/>
    </location>
</feature>
<evidence type="ECO:0000256" key="1">
    <source>
        <dbReference type="ARBA" id="ARBA00004429"/>
    </source>
</evidence>
<evidence type="ECO:0000256" key="6">
    <source>
        <dbReference type="ARBA" id="ARBA00022519"/>
    </source>
</evidence>
<reference evidence="14 15" key="1">
    <citation type="submission" date="2016-10" db="EMBL/GenBank/DDBJ databases">
        <authorList>
            <person name="Varghese N."/>
            <person name="Submissions S."/>
        </authorList>
    </citation>
    <scope>NUCLEOTIDE SEQUENCE [LARGE SCALE GENOMIC DNA]</scope>
    <source>
        <strain evidence="15">YIM D21,KCTC 23444,ACCC 10710</strain>
    </source>
</reference>
<feature type="transmembrane region" description="Helical" evidence="12">
    <location>
        <begin position="465"/>
        <end position="492"/>
    </location>
</feature>
<dbReference type="AlphaFoldDB" id="A0A1I1UNM0"/>
<dbReference type="RefSeq" id="WP_223162966.1">
    <property type="nucleotide sequence ID" value="NZ_FOMS01000002.1"/>
</dbReference>
<comment type="pathway">
    <text evidence="2">Glycan metabolism; osmoregulated periplasmic glucan (OPG) biosynthesis.</text>
</comment>
<feature type="transmembrane region" description="Helical" evidence="12">
    <location>
        <begin position="35"/>
        <end position="57"/>
    </location>
</feature>
<accession>A0A1I1UNM0</accession>
<evidence type="ECO:0000259" key="13">
    <source>
        <dbReference type="Pfam" id="PF13632"/>
    </source>
</evidence>
<keyword evidence="10 12" id="KW-1133">Transmembrane helix</keyword>
<feature type="transmembrane region" description="Helical" evidence="12">
    <location>
        <begin position="69"/>
        <end position="92"/>
    </location>
</feature>
<keyword evidence="15" id="KW-1185">Reference proteome</keyword>
<comment type="similarity">
    <text evidence="3">Belongs to the glycosyltransferase 2 family. OpgH subfamily.</text>
</comment>
<keyword evidence="9 12" id="KW-0812">Transmembrane</keyword>
<evidence type="ECO:0000256" key="2">
    <source>
        <dbReference type="ARBA" id="ARBA00005001"/>
    </source>
</evidence>
<evidence type="ECO:0000256" key="7">
    <source>
        <dbReference type="ARBA" id="ARBA00022676"/>
    </source>
</evidence>
<organism evidence="14 15">
    <name type="scientific">Roseivivax sediminis</name>
    <dbReference type="NCBI Taxonomy" id="936889"/>
    <lineage>
        <taxon>Bacteria</taxon>
        <taxon>Pseudomonadati</taxon>
        <taxon>Pseudomonadota</taxon>
        <taxon>Alphaproteobacteria</taxon>
        <taxon>Rhodobacterales</taxon>
        <taxon>Roseobacteraceae</taxon>
        <taxon>Roseivivax</taxon>
    </lineage>
</organism>
<dbReference type="GO" id="GO:0005886">
    <property type="term" value="C:plasma membrane"/>
    <property type="evidence" value="ECO:0007669"/>
    <property type="project" value="UniProtKB-SubCell"/>
</dbReference>
<keyword evidence="7" id="KW-0328">Glycosyltransferase</keyword>
<dbReference type="InterPro" id="IPR001173">
    <property type="entry name" value="Glyco_trans_2-like"/>
</dbReference>
<dbReference type="EMBL" id="FOMS01000002">
    <property type="protein sequence ID" value="SFD72165.1"/>
    <property type="molecule type" value="Genomic_DNA"/>
</dbReference>
<dbReference type="PANTHER" id="PTHR43867">
    <property type="entry name" value="CELLULOSE SYNTHASE CATALYTIC SUBUNIT A [UDP-FORMING]"/>
    <property type="match status" value="1"/>
</dbReference>
<feature type="transmembrane region" description="Helical" evidence="12">
    <location>
        <begin position="389"/>
        <end position="412"/>
    </location>
</feature>
<comment type="subcellular location">
    <subcellularLocation>
        <location evidence="1">Cell inner membrane</location>
        <topology evidence="1">Multi-pass membrane protein</topology>
    </subcellularLocation>
</comment>
<dbReference type="NCBIfam" id="NF003958">
    <property type="entry name" value="PRK05454.2-1"/>
    <property type="match status" value="1"/>
</dbReference>
<dbReference type="SUPFAM" id="SSF53448">
    <property type="entry name" value="Nucleotide-diphospho-sugar transferases"/>
    <property type="match status" value="1"/>
</dbReference>
<keyword evidence="5" id="KW-1003">Cell membrane</keyword>
<evidence type="ECO:0000313" key="14">
    <source>
        <dbReference type="EMBL" id="SFD72165.1"/>
    </source>
</evidence>
<keyword evidence="6" id="KW-0997">Cell inner membrane</keyword>
<evidence type="ECO:0000256" key="3">
    <source>
        <dbReference type="ARBA" id="ARBA00009337"/>
    </source>
</evidence>
<dbReference type="GO" id="GO:0016758">
    <property type="term" value="F:hexosyltransferase activity"/>
    <property type="evidence" value="ECO:0007669"/>
    <property type="project" value="TreeGrafter"/>
</dbReference>
<keyword evidence="8 14" id="KW-0808">Transferase</keyword>
<dbReference type="Pfam" id="PF13632">
    <property type="entry name" value="Glyco_trans_2_3"/>
    <property type="match status" value="1"/>
</dbReference>
<evidence type="ECO:0000256" key="10">
    <source>
        <dbReference type="ARBA" id="ARBA00022989"/>
    </source>
</evidence>